<dbReference type="EMBL" id="JABCJR010000033">
    <property type="protein sequence ID" value="NMR71293.1"/>
    <property type="molecule type" value="Genomic_DNA"/>
</dbReference>
<evidence type="ECO:0000313" key="3">
    <source>
        <dbReference type="Proteomes" id="UP000590068"/>
    </source>
</evidence>
<dbReference type="RefSeq" id="WP_102443649.1">
    <property type="nucleotide sequence ID" value="NZ_JABBXC010000031.1"/>
</dbReference>
<dbReference type="InterPro" id="IPR021727">
    <property type="entry name" value="DUF3299"/>
</dbReference>
<evidence type="ECO:0000313" key="2">
    <source>
        <dbReference type="EMBL" id="NMR71293.1"/>
    </source>
</evidence>
<feature type="chain" id="PRO_5046285333" evidence="1">
    <location>
        <begin position="22"/>
        <end position="214"/>
    </location>
</feature>
<organism evidence="2 3">
    <name type="scientific">Vibrio breoganii</name>
    <dbReference type="NCBI Taxonomy" id="553239"/>
    <lineage>
        <taxon>Bacteria</taxon>
        <taxon>Pseudomonadati</taxon>
        <taxon>Pseudomonadota</taxon>
        <taxon>Gammaproteobacteria</taxon>
        <taxon>Vibrionales</taxon>
        <taxon>Vibrionaceae</taxon>
        <taxon>Vibrio</taxon>
    </lineage>
</organism>
<keyword evidence="3" id="KW-1185">Reference proteome</keyword>
<comment type="caution">
    <text evidence="2">The sequence shown here is derived from an EMBL/GenBank/DDBJ whole genome shotgun (WGS) entry which is preliminary data.</text>
</comment>
<dbReference type="Gene3D" id="2.40.50.870">
    <property type="entry name" value="Protein of unknown function (DUF3299)"/>
    <property type="match status" value="1"/>
</dbReference>
<accession>A0ABX1UA07</accession>
<reference evidence="2 3" key="1">
    <citation type="submission" date="2020-04" db="EMBL/GenBank/DDBJ databases">
        <title>WGS-Seq of Vibrio isolated by the O'Toole Lab.</title>
        <authorList>
            <person name="Mckone K.P."/>
            <person name="Whitaker R."/>
            <person name="Sevigney J.L."/>
            <person name="Herring J.B."/>
            <person name="O'Toole G."/>
        </authorList>
    </citation>
    <scope>NUCLEOTIDE SEQUENCE [LARGE SCALE GENOMIC DNA]</scope>
    <source>
        <strain evidence="2 3">BS_02</strain>
    </source>
</reference>
<protein>
    <submittedName>
        <fullName evidence="2">DUF3299 domain-containing protein</fullName>
    </submittedName>
</protein>
<name>A0ABX1UA07_9VIBR</name>
<gene>
    <name evidence="2" type="ORF">HJ568_15160</name>
</gene>
<sequence>MTLRKLSSLLFIFASFSTTSAEMIQWKDLIPPATETIELPALSKPQVSHLYNILNYRNTSQRRDMSDAESQQYQKDIGALRTSGYEADDLLKLRDEALAIERRRLSTVNMQLNLSNVSIPGFLVSLEMEGMLTTKFLLVPTAGACIHTPPPPANQTVIVELEKGFELQDLYKVIVVTGDIVTNQQDLPISFIDGTEVVSTGYSMSAVSVEYAAY</sequence>
<dbReference type="Proteomes" id="UP000590068">
    <property type="component" value="Unassembled WGS sequence"/>
</dbReference>
<evidence type="ECO:0000256" key="1">
    <source>
        <dbReference type="SAM" id="SignalP"/>
    </source>
</evidence>
<keyword evidence="1" id="KW-0732">Signal</keyword>
<dbReference type="Pfam" id="PF11736">
    <property type="entry name" value="DUF3299"/>
    <property type="match status" value="1"/>
</dbReference>
<feature type="signal peptide" evidence="1">
    <location>
        <begin position="1"/>
        <end position="21"/>
    </location>
</feature>
<proteinExistence type="predicted"/>